<dbReference type="Gene3D" id="1.10.1330.10">
    <property type="entry name" value="Dockerin domain"/>
    <property type="match status" value="1"/>
</dbReference>
<sequence>MVFKGRAYPTAFLTLLKNDKVAATFVAEDTGLFEKELTGLPGGIYSFGIFAEDTEKRKSVTLGFSISILAGTTTTISGIFLSPTISLGPTQVEKGGKVDIAGQVFPESQVKIFVGSKEIVKEAVASKKGKWDYKLDTGILDEGEHSAKAKALFGEGEQSPFSQTLSFLVVAPGVLICKGADFNFDGKVNLVDFSIMMYWWKSRNPANPCVDVNHDGVVDIIDFSILMYWWTG</sequence>
<dbReference type="SUPFAM" id="SSF63446">
    <property type="entry name" value="Type I dockerin domain"/>
    <property type="match status" value="1"/>
</dbReference>
<comment type="caution">
    <text evidence="1">The sequence shown here is derived from an EMBL/GenBank/DDBJ whole genome shotgun (WGS) entry which is preliminary data.</text>
</comment>
<dbReference type="Proteomes" id="UP000229390">
    <property type="component" value="Unassembled WGS sequence"/>
</dbReference>
<protein>
    <recommendedName>
        <fullName evidence="3">Dockerin domain-containing protein</fullName>
    </recommendedName>
</protein>
<proteinExistence type="predicted"/>
<evidence type="ECO:0008006" key="3">
    <source>
        <dbReference type="Google" id="ProtNLM"/>
    </source>
</evidence>
<reference evidence="2" key="1">
    <citation type="submission" date="2017-09" db="EMBL/GenBank/DDBJ databases">
        <title>Depth-based differentiation of microbial function through sediment-hosted aquifers and enrichment of novel symbionts in the deep terrestrial subsurface.</title>
        <authorList>
            <person name="Probst A.J."/>
            <person name="Ladd B."/>
            <person name="Jarett J.K."/>
            <person name="Geller-Mcgrath D.E."/>
            <person name="Sieber C.M.K."/>
            <person name="Emerson J.B."/>
            <person name="Anantharaman K."/>
            <person name="Thomas B.C."/>
            <person name="Malmstrom R."/>
            <person name="Stieglmeier M."/>
            <person name="Klingl A."/>
            <person name="Woyke T."/>
            <person name="Ryan C.M."/>
            <person name="Banfield J.F."/>
        </authorList>
    </citation>
    <scope>NUCLEOTIDE SEQUENCE [LARGE SCALE GENOMIC DNA]</scope>
</reference>
<dbReference type="AlphaFoldDB" id="A0A2M6T0M7"/>
<dbReference type="EMBL" id="PEYE01000031">
    <property type="protein sequence ID" value="PIS38797.1"/>
    <property type="molecule type" value="Genomic_DNA"/>
</dbReference>
<evidence type="ECO:0000313" key="2">
    <source>
        <dbReference type="Proteomes" id="UP000229390"/>
    </source>
</evidence>
<accession>A0A2M6T0M7</accession>
<dbReference type="InterPro" id="IPR036439">
    <property type="entry name" value="Dockerin_dom_sf"/>
</dbReference>
<name>A0A2M6T0M7_9BACT</name>
<evidence type="ECO:0000313" key="1">
    <source>
        <dbReference type="EMBL" id="PIS38797.1"/>
    </source>
</evidence>
<gene>
    <name evidence="1" type="ORF">COT34_01830</name>
</gene>
<organism evidence="1 2">
    <name type="scientific">Candidatus Nealsonbacteria bacterium CG08_land_8_20_14_0_20_43_11</name>
    <dbReference type="NCBI Taxonomy" id="1974706"/>
    <lineage>
        <taxon>Bacteria</taxon>
        <taxon>Candidatus Nealsoniibacteriota</taxon>
    </lineage>
</organism>
<dbReference type="GO" id="GO:0000272">
    <property type="term" value="P:polysaccharide catabolic process"/>
    <property type="evidence" value="ECO:0007669"/>
    <property type="project" value="InterPro"/>
</dbReference>